<dbReference type="EMBL" id="AAXG02000005">
    <property type="protein sequence ID" value="EDN01621.1"/>
    <property type="molecule type" value="Genomic_DNA"/>
</dbReference>
<dbReference type="AlphaFoldDB" id="A6NRC5"/>
<organism evidence="1 2">
    <name type="scientific">Pseudoflavonifractor capillosus ATCC 29799</name>
    <dbReference type="NCBI Taxonomy" id="411467"/>
    <lineage>
        <taxon>Bacteria</taxon>
        <taxon>Bacillati</taxon>
        <taxon>Bacillota</taxon>
        <taxon>Clostridia</taxon>
        <taxon>Eubacteriales</taxon>
        <taxon>Oscillospiraceae</taxon>
        <taxon>Pseudoflavonifractor</taxon>
    </lineage>
</organism>
<gene>
    <name evidence="1" type="ORF">BACCAP_00753</name>
</gene>
<evidence type="ECO:0000313" key="1">
    <source>
        <dbReference type="EMBL" id="EDN01621.1"/>
    </source>
</evidence>
<sequence length="107" mass="12031">MLTCDLFKAAKIVYQPKSPKSRDFAALFRKNVSLSLLWPIRARCGRLPCALFYAILYLEDILIEVLGRRTYEARIMAIDSGRRCAPCLGRFGLLSLCGYRPSSAAVL</sequence>
<dbReference type="STRING" id="411467.BACCAP_00753"/>
<reference evidence="1 2" key="2">
    <citation type="submission" date="2007-06" db="EMBL/GenBank/DDBJ databases">
        <title>Draft genome sequence of Pseudoflavonifractor capillosus ATCC 29799.</title>
        <authorList>
            <person name="Sudarsanam P."/>
            <person name="Ley R."/>
            <person name="Guruge J."/>
            <person name="Turnbaugh P.J."/>
            <person name="Mahowald M."/>
            <person name="Liep D."/>
            <person name="Gordon J."/>
        </authorList>
    </citation>
    <scope>NUCLEOTIDE SEQUENCE [LARGE SCALE GENOMIC DNA]</scope>
    <source>
        <strain evidence="1 2">ATCC 29799</strain>
    </source>
</reference>
<reference evidence="1 2" key="1">
    <citation type="submission" date="2007-04" db="EMBL/GenBank/DDBJ databases">
        <authorList>
            <person name="Fulton L."/>
            <person name="Clifton S."/>
            <person name="Fulton B."/>
            <person name="Xu J."/>
            <person name="Minx P."/>
            <person name="Pepin K.H."/>
            <person name="Johnson M."/>
            <person name="Thiruvilangam P."/>
            <person name="Bhonagiri V."/>
            <person name="Nash W.E."/>
            <person name="Mardis E.R."/>
            <person name="Wilson R.K."/>
        </authorList>
    </citation>
    <scope>NUCLEOTIDE SEQUENCE [LARGE SCALE GENOMIC DNA]</scope>
    <source>
        <strain evidence="1 2">ATCC 29799</strain>
    </source>
</reference>
<keyword evidence="2" id="KW-1185">Reference proteome</keyword>
<dbReference type="Proteomes" id="UP000003639">
    <property type="component" value="Unassembled WGS sequence"/>
</dbReference>
<evidence type="ECO:0000313" key="2">
    <source>
        <dbReference type="Proteomes" id="UP000003639"/>
    </source>
</evidence>
<comment type="caution">
    <text evidence="1">The sequence shown here is derived from an EMBL/GenBank/DDBJ whole genome shotgun (WGS) entry which is preliminary data.</text>
</comment>
<protein>
    <submittedName>
        <fullName evidence="1">Uncharacterized protein</fullName>
    </submittedName>
</protein>
<accession>A6NRC5</accession>
<name>A6NRC5_9FIRM</name>
<proteinExistence type="predicted"/>